<comment type="caution">
    <text evidence="4">The sequence shown here is derived from an EMBL/GenBank/DDBJ whole genome shotgun (WGS) entry which is preliminary data.</text>
</comment>
<accession>A0A0L6JUE1</accession>
<dbReference type="Gene3D" id="3.30.457.10">
    <property type="entry name" value="Copper amine oxidase-like, N-terminal domain"/>
    <property type="match status" value="1"/>
</dbReference>
<gene>
    <name evidence="4" type="ORF">Bccel_4539</name>
</gene>
<evidence type="ECO:0000259" key="2">
    <source>
        <dbReference type="Pfam" id="PF07833"/>
    </source>
</evidence>
<dbReference type="STRING" id="398512.Bccel_4539"/>
<dbReference type="Pfam" id="PF07833">
    <property type="entry name" value="Cu_amine_oxidN1"/>
    <property type="match status" value="1"/>
</dbReference>
<dbReference type="InterPro" id="IPR012854">
    <property type="entry name" value="Cu_amine_oxidase-like_N"/>
</dbReference>
<feature type="domain" description="Copper amine oxidase-like N-terminal" evidence="2">
    <location>
        <begin position="636"/>
        <end position="745"/>
    </location>
</feature>
<dbReference type="InterPro" id="IPR036582">
    <property type="entry name" value="Mao_N_sf"/>
</dbReference>
<protein>
    <submittedName>
        <fullName evidence="4">Copper amine oxidase-like domain-containing protein</fullName>
    </submittedName>
</protein>
<evidence type="ECO:0000259" key="3">
    <source>
        <dbReference type="Pfam" id="PF25852"/>
    </source>
</evidence>
<feature type="domain" description="DUF6242" evidence="3">
    <location>
        <begin position="471"/>
        <end position="588"/>
    </location>
</feature>
<dbReference type="eggNOG" id="COG4447">
    <property type="taxonomic scope" value="Bacteria"/>
</dbReference>
<dbReference type="eggNOG" id="COG4632">
    <property type="taxonomic scope" value="Bacteria"/>
</dbReference>
<evidence type="ECO:0000313" key="4">
    <source>
        <dbReference type="EMBL" id="KNY29265.1"/>
    </source>
</evidence>
<evidence type="ECO:0000256" key="1">
    <source>
        <dbReference type="SAM" id="SignalP"/>
    </source>
</evidence>
<evidence type="ECO:0000313" key="5">
    <source>
        <dbReference type="Proteomes" id="UP000036923"/>
    </source>
</evidence>
<dbReference type="OrthoDB" id="2665331at2"/>
<feature type="signal peptide" evidence="1">
    <location>
        <begin position="1"/>
        <end position="24"/>
    </location>
</feature>
<dbReference type="Pfam" id="PF25852">
    <property type="entry name" value="DUF6242_C"/>
    <property type="match status" value="1"/>
</dbReference>
<organism evidence="4 5">
    <name type="scientific">Pseudobacteroides cellulosolvens ATCC 35603 = DSM 2933</name>
    <dbReference type="NCBI Taxonomy" id="398512"/>
    <lineage>
        <taxon>Bacteria</taxon>
        <taxon>Bacillati</taxon>
        <taxon>Bacillota</taxon>
        <taxon>Clostridia</taxon>
        <taxon>Eubacteriales</taxon>
        <taxon>Oscillospiraceae</taxon>
        <taxon>Pseudobacteroides</taxon>
    </lineage>
</organism>
<reference evidence="5" key="1">
    <citation type="submission" date="2015-07" db="EMBL/GenBank/DDBJ databases">
        <title>Near-Complete Genome Sequence of the Cellulolytic Bacterium Bacteroides (Pseudobacteroides) cellulosolvens ATCC 35603.</title>
        <authorList>
            <person name="Dassa B."/>
            <person name="Utturkar S.M."/>
            <person name="Klingeman D.M."/>
            <person name="Hurt R.A."/>
            <person name="Keller M."/>
            <person name="Xu J."/>
            <person name="Reddy Y.H.K."/>
            <person name="Borovok I."/>
            <person name="Grinberg I.R."/>
            <person name="Lamed R."/>
            <person name="Zhivin O."/>
            <person name="Bayer E.A."/>
            <person name="Brown S.D."/>
        </authorList>
    </citation>
    <scope>NUCLEOTIDE SEQUENCE [LARGE SCALE GENOMIC DNA]</scope>
    <source>
        <strain evidence="5">DSM 2933</strain>
    </source>
</reference>
<keyword evidence="1" id="KW-0732">Signal</keyword>
<proteinExistence type="predicted"/>
<dbReference type="SUPFAM" id="SSF110296">
    <property type="entry name" value="Oligoxyloglucan reducing end-specific cellobiohydrolase"/>
    <property type="match status" value="1"/>
</dbReference>
<dbReference type="EMBL" id="LGTC01000001">
    <property type="protein sequence ID" value="KNY29265.1"/>
    <property type="molecule type" value="Genomic_DNA"/>
</dbReference>
<name>A0A0L6JUE1_9FIRM</name>
<feature type="chain" id="PRO_5005566451" evidence="1">
    <location>
        <begin position="25"/>
        <end position="747"/>
    </location>
</feature>
<dbReference type="SUPFAM" id="SSF55383">
    <property type="entry name" value="Copper amine oxidase, domain N"/>
    <property type="match status" value="1"/>
</dbReference>
<dbReference type="Proteomes" id="UP000036923">
    <property type="component" value="Unassembled WGS sequence"/>
</dbReference>
<keyword evidence="5" id="KW-1185">Reference proteome</keyword>
<dbReference type="InterPro" id="IPR058667">
    <property type="entry name" value="DUF6242_C"/>
</dbReference>
<sequence length="747" mass="83272" precursor="true">MKLKRRILVLTIIFTLLLSCTAHGAITFKNIGNTYGTLNALAYVNNHLICFCENGMILTSDDEGMSLKTNQFGQYDDYRNFVIYKNTVIGYNQRYGKNIAVSSDSLNWSAFNMSENIALITSGVDGFILITNSGKLYTSKTGMEKTWKLEYTVTLPDDTRNIYYLDKTDTYLVVAYHNLYTTKDFKNYVPITLSDQNVTLTSATITDQSIYIINGNTSSVQVFDYNLNLKDTYQELFVNDMKIYPVSLYNNAGNVGYITSNKGVYRGDKVENSYLVDHNGAIVVNTGMILGAYLGNSVVINNKVFIGDPESGLVRVDLTTKKTDVIFSSTKYQTTLQYINDKIILNNGEQLYTLNSNLQKEVIIDFKSSILGAHYIGLYESGETYTIEYADGRRFTSSDLKSWTAIQNAPYPFGFKKVINFNNHLMYTAAGTIFVDYNGSGDDFRVASNTKDMYFEKLTLNSKSALVFLDTNFAEGDVTYTDSIIFNNNAYLAARNGKVTVVDKNLNCKRYDFASTNLHNVQMKVINNKLFIVADGVIYTSADGEKWTKLKSNGLGRAIDIAYGKGTYVIVGDSGSIMESTDLVSWKKIDSGYKCQFEKVMFDGEKFVIGSFEGIILVSTSITAEQTTQQSAIHVTVNGSPIPFPDVIPFLDKNNRTQVPVRFVAEALGGSVKWISDTQTVVIEKNGDTILFKINENAYSINGKKVSVDSSSTLKDSRTFVPLRFVSEALGATVKWNATTNTVEISK</sequence>
<dbReference type="PROSITE" id="PS51257">
    <property type="entry name" value="PROKAR_LIPOPROTEIN"/>
    <property type="match status" value="1"/>
</dbReference>
<dbReference type="AlphaFoldDB" id="A0A0L6JUE1"/>